<dbReference type="InterPro" id="IPR016169">
    <property type="entry name" value="FAD-bd_PCMH_sub2"/>
</dbReference>
<keyword evidence="2" id="KW-0285">Flavoprotein</keyword>
<evidence type="ECO:0000256" key="5">
    <source>
        <dbReference type="SAM" id="Phobius"/>
    </source>
</evidence>
<gene>
    <name evidence="6" type="ORF">B0H17DRAFT_1205785</name>
</gene>
<sequence>MPLYVPGSKNIDNGVLLALNNLNDIAFNANGNDSTFTVGPGNRWLETIGVSGLNLIGGFHYFINKYGLAMANVVQYDVVLGNGTQVGGANNFGFTSKAYAIPKLNTTILQFNTSAVEAYVQATVAFTENDTPDLVAGAVLDIRYDPEGTESPPSRFSNYTVIGPVSQIDNVTTPTVWHTQPPPTTAATVTKTNGVGNVWDFEDSQSLIRLVNNWQNAADGLRVTNWAAKFLDFHHSVNQQMGLASEFLYMGDAGKFQNPFLAPRKRPADARHTRPLLHLVELVSSLLLVVVVLAVVLLPVAAAHVP</sequence>
<dbReference type="PANTHER" id="PTHR42973:SF53">
    <property type="entry name" value="FAD-BINDING PCMH-TYPE DOMAIN-CONTAINING PROTEIN-RELATED"/>
    <property type="match status" value="1"/>
</dbReference>
<keyword evidence="4" id="KW-0560">Oxidoreductase</keyword>
<dbReference type="Gene3D" id="3.30.465.10">
    <property type="match status" value="1"/>
</dbReference>
<evidence type="ECO:0000313" key="7">
    <source>
        <dbReference type="Proteomes" id="UP001221757"/>
    </source>
</evidence>
<keyword evidence="7" id="KW-1185">Reference proteome</keyword>
<feature type="transmembrane region" description="Helical" evidence="5">
    <location>
        <begin position="276"/>
        <end position="302"/>
    </location>
</feature>
<evidence type="ECO:0000256" key="4">
    <source>
        <dbReference type="ARBA" id="ARBA00023002"/>
    </source>
</evidence>
<evidence type="ECO:0000256" key="1">
    <source>
        <dbReference type="ARBA" id="ARBA00005466"/>
    </source>
</evidence>
<dbReference type="EMBL" id="JARKIE010000117">
    <property type="protein sequence ID" value="KAJ7681506.1"/>
    <property type="molecule type" value="Genomic_DNA"/>
</dbReference>
<dbReference type="GO" id="GO:0016491">
    <property type="term" value="F:oxidoreductase activity"/>
    <property type="evidence" value="ECO:0007669"/>
    <property type="project" value="UniProtKB-KW"/>
</dbReference>
<dbReference type="InterPro" id="IPR036318">
    <property type="entry name" value="FAD-bd_PCMH-like_sf"/>
</dbReference>
<comment type="similarity">
    <text evidence="1">Belongs to the oxygen-dependent FAD-linked oxidoreductase family.</text>
</comment>
<evidence type="ECO:0000256" key="2">
    <source>
        <dbReference type="ARBA" id="ARBA00022630"/>
    </source>
</evidence>
<dbReference type="AlphaFoldDB" id="A0AAD7G9X4"/>
<dbReference type="InterPro" id="IPR050416">
    <property type="entry name" value="FAD-linked_Oxidoreductase"/>
</dbReference>
<name>A0AAD7G9X4_MYCRO</name>
<protein>
    <submittedName>
        <fullName evidence="6">Uncharacterized protein</fullName>
    </submittedName>
</protein>
<comment type="caution">
    <text evidence="6">The sequence shown here is derived from an EMBL/GenBank/DDBJ whole genome shotgun (WGS) entry which is preliminary data.</text>
</comment>
<evidence type="ECO:0000256" key="3">
    <source>
        <dbReference type="ARBA" id="ARBA00022827"/>
    </source>
</evidence>
<dbReference type="PANTHER" id="PTHR42973">
    <property type="entry name" value="BINDING OXIDOREDUCTASE, PUTATIVE (AFU_ORTHOLOGUE AFUA_1G17690)-RELATED"/>
    <property type="match status" value="1"/>
</dbReference>
<dbReference type="GO" id="GO:0050660">
    <property type="term" value="F:flavin adenine dinucleotide binding"/>
    <property type="evidence" value="ECO:0007669"/>
    <property type="project" value="InterPro"/>
</dbReference>
<keyword evidence="5" id="KW-1133">Transmembrane helix</keyword>
<evidence type="ECO:0000313" key="6">
    <source>
        <dbReference type="EMBL" id="KAJ7681506.1"/>
    </source>
</evidence>
<keyword evidence="3" id="KW-0274">FAD</keyword>
<proteinExistence type="inferred from homology"/>
<dbReference type="Proteomes" id="UP001221757">
    <property type="component" value="Unassembled WGS sequence"/>
</dbReference>
<reference evidence="6" key="1">
    <citation type="submission" date="2023-03" db="EMBL/GenBank/DDBJ databases">
        <title>Massive genome expansion in bonnet fungi (Mycena s.s.) driven by repeated elements and novel gene families across ecological guilds.</title>
        <authorList>
            <consortium name="Lawrence Berkeley National Laboratory"/>
            <person name="Harder C.B."/>
            <person name="Miyauchi S."/>
            <person name="Viragh M."/>
            <person name="Kuo A."/>
            <person name="Thoen E."/>
            <person name="Andreopoulos B."/>
            <person name="Lu D."/>
            <person name="Skrede I."/>
            <person name="Drula E."/>
            <person name="Henrissat B."/>
            <person name="Morin E."/>
            <person name="Kohler A."/>
            <person name="Barry K."/>
            <person name="LaButti K."/>
            <person name="Morin E."/>
            <person name="Salamov A."/>
            <person name="Lipzen A."/>
            <person name="Mereny Z."/>
            <person name="Hegedus B."/>
            <person name="Baldrian P."/>
            <person name="Stursova M."/>
            <person name="Weitz H."/>
            <person name="Taylor A."/>
            <person name="Grigoriev I.V."/>
            <person name="Nagy L.G."/>
            <person name="Martin F."/>
            <person name="Kauserud H."/>
        </authorList>
    </citation>
    <scope>NUCLEOTIDE SEQUENCE</scope>
    <source>
        <strain evidence="6">CBHHK067</strain>
    </source>
</reference>
<keyword evidence="5" id="KW-0472">Membrane</keyword>
<organism evidence="6 7">
    <name type="scientific">Mycena rosella</name>
    <name type="common">Pink bonnet</name>
    <name type="synonym">Agaricus rosellus</name>
    <dbReference type="NCBI Taxonomy" id="1033263"/>
    <lineage>
        <taxon>Eukaryota</taxon>
        <taxon>Fungi</taxon>
        <taxon>Dikarya</taxon>
        <taxon>Basidiomycota</taxon>
        <taxon>Agaricomycotina</taxon>
        <taxon>Agaricomycetes</taxon>
        <taxon>Agaricomycetidae</taxon>
        <taxon>Agaricales</taxon>
        <taxon>Marasmiineae</taxon>
        <taxon>Mycenaceae</taxon>
        <taxon>Mycena</taxon>
    </lineage>
</organism>
<accession>A0AAD7G9X4</accession>
<dbReference type="SUPFAM" id="SSF56176">
    <property type="entry name" value="FAD-binding/transporter-associated domain-like"/>
    <property type="match status" value="1"/>
</dbReference>
<keyword evidence="5" id="KW-0812">Transmembrane</keyword>